<proteinExistence type="predicted"/>
<dbReference type="GO" id="GO:0006402">
    <property type="term" value="P:mRNA catabolic process"/>
    <property type="evidence" value="ECO:0007669"/>
    <property type="project" value="InterPro"/>
</dbReference>
<dbReference type="InterPro" id="IPR011989">
    <property type="entry name" value="ARM-like"/>
</dbReference>
<dbReference type="Pfam" id="PF04078">
    <property type="entry name" value="Rcd1"/>
    <property type="match status" value="1"/>
</dbReference>
<feature type="region of interest" description="Disordered" evidence="1">
    <location>
        <begin position="1"/>
        <end position="31"/>
    </location>
</feature>
<dbReference type="Gene3D" id="1.25.10.10">
    <property type="entry name" value="Leucine-rich Repeat Variant"/>
    <property type="match status" value="1"/>
</dbReference>
<keyword evidence="2" id="KW-1133">Transmembrane helix</keyword>
<evidence type="ECO:0000313" key="4">
    <source>
        <dbReference type="Proteomes" id="UP000078284"/>
    </source>
</evidence>
<dbReference type="AlphaFoldDB" id="A0A178VSV1"/>
<dbReference type="Proteomes" id="UP000078284">
    <property type="component" value="Chromosome 2"/>
</dbReference>
<sequence>MANLPPPLSMKSVALSGASSPSSSSNNDRKLSSAEQLILDLSNPELRENALHELSKKREIFQDLAPLLWHSVGTIPALLQEIIAVYPALSPPTMTLLNLTGCAMHLLFFSVLLLILIRECCS</sequence>
<keyword evidence="2" id="KW-0812">Transmembrane</keyword>
<evidence type="ECO:0000256" key="1">
    <source>
        <dbReference type="SAM" id="MobiDB-lite"/>
    </source>
</evidence>
<name>A0A178VSV1_ARATH</name>
<gene>
    <name evidence="3" type="ordered locus">AXX17_At2g04250</name>
</gene>
<accession>A0A178VSV1</accession>
<dbReference type="PANTHER" id="PTHR12262">
    <property type="entry name" value="CCR4-NOT TRANSCRIPTION COMPLEX SUBUNIT 9"/>
    <property type="match status" value="1"/>
</dbReference>
<organism evidence="3 4">
    <name type="scientific">Arabidopsis thaliana</name>
    <name type="common">Mouse-ear cress</name>
    <dbReference type="NCBI Taxonomy" id="3702"/>
    <lineage>
        <taxon>Eukaryota</taxon>
        <taxon>Viridiplantae</taxon>
        <taxon>Streptophyta</taxon>
        <taxon>Embryophyta</taxon>
        <taxon>Tracheophyta</taxon>
        <taxon>Spermatophyta</taxon>
        <taxon>Magnoliopsida</taxon>
        <taxon>eudicotyledons</taxon>
        <taxon>Gunneridae</taxon>
        <taxon>Pentapetalae</taxon>
        <taxon>rosids</taxon>
        <taxon>malvids</taxon>
        <taxon>Brassicales</taxon>
        <taxon>Brassicaceae</taxon>
        <taxon>Camelineae</taxon>
        <taxon>Arabidopsis</taxon>
    </lineage>
</organism>
<feature type="transmembrane region" description="Helical" evidence="2">
    <location>
        <begin position="95"/>
        <end position="117"/>
    </location>
</feature>
<dbReference type="GO" id="GO:0030014">
    <property type="term" value="C:CCR4-NOT complex"/>
    <property type="evidence" value="ECO:0007669"/>
    <property type="project" value="InterPro"/>
</dbReference>
<dbReference type="ExpressionAtlas" id="A0A178VSV1">
    <property type="expression patterns" value="baseline and differential"/>
</dbReference>
<keyword evidence="2" id="KW-0472">Membrane</keyword>
<comment type="caution">
    <text evidence="3">The sequence shown here is derived from an EMBL/GenBank/DDBJ whole genome shotgun (WGS) entry which is preliminary data.</text>
</comment>
<feature type="compositionally biased region" description="Low complexity" evidence="1">
    <location>
        <begin position="11"/>
        <end position="26"/>
    </location>
</feature>
<protein>
    <submittedName>
        <fullName evidence="3">Uncharacterized protein</fullName>
    </submittedName>
</protein>
<dbReference type="InterPro" id="IPR007216">
    <property type="entry name" value="CNOT9"/>
</dbReference>
<evidence type="ECO:0000256" key="2">
    <source>
        <dbReference type="SAM" id="Phobius"/>
    </source>
</evidence>
<dbReference type="EMBL" id="LUHQ01000002">
    <property type="protein sequence ID" value="OAP07932.1"/>
    <property type="molecule type" value="Genomic_DNA"/>
</dbReference>
<reference evidence="4" key="1">
    <citation type="journal article" date="2016" name="Proc. Natl. Acad. Sci. U.S.A.">
        <title>Chromosome-level assembly of Arabidopsis thaliana Ler reveals the extent of translocation and inversion polymorphisms.</title>
        <authorList>
            <person name="Zapata L."/>
            <person name="Ding J."/>
            <person name="Willing E.M."/>
            <person name="Hartwig B."/>
            <person name="Bezdan D."/>
            <person name="Jiao W.B."/>
            <person name="Patel V."/>
            <person name="Velikkakam James G."/>
            <person name="Koornneef M."/>
            <person name="Ossowski S."/>
            <person name="Schneeberger K."/>
        </authorList>
    </citation>
    <scope>NUCLEOTIDE SEQUENCE [LARGE SCALE GENOMIC DNA]</scope>
    <source>
        <strain evidence="4">cv. Landsberg erecta</strain>
    </source>
</reference>
<evidence type="ECO:0000313" key="3">
    <source>
        <dbReference type="EMBL" id="OAP07932.1"/>
    </source>
</evidence>